<gene>
    <name evidence="1" type="ORF">CK203_091860</name>
</gene>
<sequence>MLLDVRFQTRAHEWLFSSEEGQWMVVESSKAARLIMVSVLQLNGKTYTSHTNASMDDIQKDLSPLVKRLAPANNNTGAQIPFMIAGDGIKQRKIVHQDGLRLEEV</sequence>
<dbReference type="EMBL" id="QGNW01002724">
    <property type="protein sequence ID" value="RVW11979.1"/>
    <property type="molecule type" value="Genomic_DNA"/>
</dbReference>
<evidence type="ECO:0000313" key="1">
    <source>
        <dbReference type="EMBL" id="RVW11979.1"/>
    </source>
</evidence>
<organism evidence="1 2">
    <name type="scientific">Vitis vinifera</name>
    <name type="common">Grape</name>
    <dbReference type="NCBI Taxonomy" id="29760"/>
    <lineage>
        <taxon>Eukaryota</taxon>
        <taxon>Viridiplantae</taxon>
        <taxon>Streptophyta</taxon>
        <taxon>Embryophyta</taxon>
        <taxon>Tracheophyta</taxon>
        <taxon>Spermatophyta</taxon>
        <taxon>Magnoliopsida</taxon>
        <taxon>eudicotyledons</taxon>
        <taxon>Gunneridae</taxon>
        <taxon>Pentapetalae</taxon>
        <taxon>rosids</taxon>
        <taxon>Vitales</taxon>
        <taxon>Vitaceae</taxon>
        <taxon>Viteae</taxon>
        <taxon>Vitis</taxon>
    </lineage>
</organism>
<accession>A0A438BM08</accession>
<name>A0A438BM08_VITVI</name>
<dbReference type="AlphaFoldDB" id="A0A438BM08"/>
<protein>
    <submittedName>
        <fullName evidence="1">Uncharacterized protein</fullName>
    </submittedName>
</protein>
<reference evidence="1 2" key="1">
    <citation type="journal article" date="2018" name="PLoS Genet.">
        <title>Population sequencing reveals clonal diversity and ancestral inbreeding in the grapevine cultivar Chardonnay.</title>
        <authorList>
            <person name="Roach M.J."/>
            <person name="Johnson D.L."/>
            <person name="Bohlmann J."/>
            <person name="van Vuuren H.J."/>
            <person name="Jones S.J."/>
            <person name="Pretorius I.S."/>
            <person name="Schmidt S.A."/>
            <person name="Borneman A.R."/>
        </authorList>
    </citation>
    <scope>NUCLEOTIDE SEQUENCE [LARGE SCALE GENOMIC DNA]</scope>
    <source>
        <strain evidence="2">cv. Chardonnay</strain>
        <tissue evidence="1">Leaf</tissue>
    </source>
</reference>
<proteinExistence type="predicted"/>
<comment type="caution">
    <text evidence="1">The sequence shown here is derived from an EMBL/GenBank/DDBJ whole genome shotgun (WGS) entry which is preliminary data.</text>
</comment>
<evidence type="ECO:0000313" key="2">
    <source>
        <dbReference type="Proteomes" id="UP000288805"/>
    </source>
</evidence>
<dbReference type="Proteomes" id="UP000288805">
    <property type="component" value="Unassembled WGS sequence"/>
</dbReference>